<evidence type="ECO:0000256" key="4">
    <source>
        <dbReference type="ARBA" id="ARBA00022679"/>
    </source>
</evidence>
<feature type="transmembrane region" description="Helical" evidence="8">
    <location>
        <begin position="82"/>
        <end position="103"/>
    </location>
</feature>
<keyword evidence="4 10" id="KW-0808">Transferase</keyword>
<dbReference type="PANTHER" id="PTHR33908:SF11">
    <property type="entry name" value="MEMBRANE PROTEIN"/>
    <property type="match status" value="1"/>
</dbReference>
<feature type="domain" description="Glycosyltransferase RgtA/B/C/D-like" evidence="9">
    <location>
        <begin position="64"/>
        <end position="207"/>
    </location>
</feature>
<evidence type="ECO:0000256" key="3">
    <source>
        <dbReference type="ARBA" id="ARBA00022676"/>
    </source>
</evidence>
<dbReference type="GO" id="GO:0005886">
    <property type="term" value="C:plasma membrane"/>
    <property type="evidence" value="ECO:0007669"/>
    <property type="project" value="UniProtKB-SubCell"/>
</dbReference>
<dbReference type="EMBL" id="JBHUDC010000011">
    <property type="protein sequence ID" value="MFD1515780.1"/>
    <property type="molecule type" value="Genomic_DNA"/>
</dbReference>
<sequence>MRWYRSMDARHGLVLVVLAGALVRLYGLGTESLWTDELITLEFVRTYSPVELLVEIPLNQPHLPLYYVTLDLWTSVFGTSAVAMRSLSVLFGVLTIPMLYLAGRELFDETAGLVAAMLYALTQFHVYHAQEVRMYSLVAFLSATSLWLFVRLFDDRATHRTTIAYALSTVALVFTHPFAALVVLAEGLYVVVRLLTGRSVPRALLVSGTAAGVALVPVGAAVLYRVGLGGSTSTPFPYIPPPTPSLVASILLEFFALTAIPAASVFVGALVVSTVALGVTDGCVSKAVSRDPRTTVRSLRERITLSSAPGVELLVVWLVATLAVPIVVSWVLFPVVWPRYVLPVSLGLYLLVGRGVTRVQRPQLRVVLVVLLLVAVVPATAYDLTTPTREQWDEATADIEREAEPGALVVVADEITERGVEHYRTRSDITVEGVVVAESGTGKTPATDEEIRELMAGHDEVWLVLSHTDDSTDRRLKSLASDGRTVADKDGRTYVGIEVYQYERGNSS</sequence>
<feature type="transmembrane region" description="Helical" evidence="8">
    <location>
        <begin position="310"/>
        <end position="333"/>
    </location>
</feature>
<gene>
    <name evidence="10" type="ORF">ACFSBT_21070</name>
</gene>
<evidence type="ECO:0000259" key="9">
    <source>
        <dbReference type="Pfam" id="PF13231"/>
    </source>
</evidence>
<dbReference type="RefSeq" id="WP_250875703.1">
    <property type="nucleotide sequence ID" value="NZ_JALXFV010000011.1"/>
</dbReference>
<reference evidence="10 11" key="1">
    <citation type="journal article" date="2019" name="Int. J. Syst. Evol. Microbiol.">
        <title>The Global Catalogue of Microorganisms (GCM) 10K type strain sequencing project: providing services to taxonomists for standard genome sequencing and annotation.</title>
        <authorList>
            <consortium name="The Broad Institute Genomics Platform"/>
            <consortium name="The Broad Institute Genome Sequencing Center for Infectious Disease"/>
            <person name="Wu L."/>
            <person name="Ma J."/>
        </authorList>
    </citation>
    <scope>NUCLEOTIDE SEQUENCE [LARGE SCALE GENOMIC DNA]</scope>
    <source>
        <strain evidence="10 11">CGMCC 1.12563</strain>
    </source>
</reference>
<comment type="caution">
    <text evidence="10">The sequence shown here is derived from an EMBL/GenBank/DDBJ whole genome shotgun (WGS) entry which is preliminary data.</text>
</comment>
<dbReference type="Proteomes" id="UP001597187">
    <property type="component" value="Unassembled WGS sequence"/>
</dbReference>
<evidence type="ECO:0000256" key="8">
    <source>
        <dbReference type="SAM" id="Phobius"/>
    </source>
</evidence>
<feature type="transmembrane region" description="Helical" evidence="8">
    <location>
        <begin position="203"/>
        <end position="224"/>
    </location>
</feature>
<evidence type="ECO:0000313" key="11">
    <source>
        <dbReference type="Proteomes" id="UP001597187"/>
    </source>
</evidence>
<dbReference type="InterPro" id="IPR038731">
    <property type="entry name" value="RgtA/B/C-like"/>
</dbReference>
<dbReference type="InterPro" id="IPR050297">
    <property type="entry name" value="LipidA_mod_glycosyltrf_83"/>
</dbReference>
<feature type="transmembrane region" description="Helical" evidence="8">
    <location>
        <begin position="364"/>
        <end position="382"/>
    </location>
</feature>
<keyword evidence="2" id="KW-1003">Cell membrane</keyword>
<evidence type="ECO:0000256" key="5">
    <source>
        <dbReference type="ARBA" id="ARBA00022692"/>
    </source>
</evidence>
<dbReference type="EC" id="2.4.-.-" evidence="10"/>
<feature type="transmembrane region" description="Helical" evidence="8">
    <location>
        <begin position="339"/>
        <end position="357"/>
    </location>
</feature>
<proteinExistence type="predicted"/>
<protein>
    <submittedName>
        <fullName evidence="10">Glycosyltransferase family 39 protein</fullName>
        <ecNumber evidence="10">2.4.-.-</ecNumber>
    </submittedName>
</protein>
<keyword evidence="3 10" id="KW-0328">Glycosyltransferase</keyword>
<dbReference type="GO" id="GO:0008610">
    <property type="term" value="P:lipid biosynthetic process"/>
    <property type="evidence" value="ECO:0007669"/>
    <property type="project" value="UniProtKB-ARBA"/>
</dbReference>
<evidence type="ECO:0000256" key="1">
    <source>
        <dbReference type="ARBA" id="ARBA00004651"/>
    </source>
</evidence>
<dbReference type="Pfam" id="PF13231">
    <property type="entry name" value="PMT_2"/>
    <property type="match status" value="1"/>
</dbReference>
<accession>A0ABD6B1X3</accession>
<dbReference type="AlphaFoldDB" id="A0ABD6B1X3"/>
<organism evidence="10 11">
    <name type="scientific">Halomarina rubra</name>
    <dbReference type="NCBI Taxonomy" id="2071873"/>
    <lineage>
        <taxon>Archaea</taxon>
        <taxon>Methanobacteriati</taxon>
        <taxon>Methanobacteriota</taxon>
        <taxon>Stenosarchaea group</taxon>
        <taxon>Halobacteria</taxon>
        <taxon>Halobacteriales</taxon>
        <taxon>Natronomonadaceae</taxon>
        <taxon>Halomarina</taxon>
    </lineage>
</organism>
<evidence type="ECO:0000256" key="7">
    <source>
        <dbReference type="ARBA" id="ARBA00023136"/>
    </source>
</evidence>
<dbReference type="PANTHER" id="PTHR33908">
    <property type="entry name" value="MANNOSYLTRANSFERASE YKCB-RELATED"/>
    <property type="match status" value="1"/>
</dbReference>
<feature type="transmembrane region" description="Helical" evidence="8">
    <location>
        <begin position="245"/>
        <end position="263"/>
    </location>
</feature>
<evidence type="ECO:0000256" key="2">
    <source>
        <dbReference type="ARBA" id="ARBA00022475"/>
    </source>
</evidence>
<feature type="transmembrane region" description="Helical" evidence="8">
    <location>
        <begin position="165"/>
        <end position="191"/>
    </location>
</feature>
<keyword evidence="7 8" id="KW-0472">Membrane</keyword>
<comment type="subcellular location">
    <subcellularLocation>
        <location evidence="1">Cell membrane</location>
        <topology evidence="1">Multi-pass membrane protein</topology>
    </subcellularLocation>
</comment>
<keyword evidence="5 8" id="KW-0812">Transmembrane</keyword>
<name>A0ABD6B1X3_9EURY</name>
<dbReference type="GO" id="GO:0016757">
    <property type="term" value="F:glycosyltransferase activity"/>
    <property type="evidence" value="ECO:0007669"/>
    <property type="project" value="UniProtKB-KW"/>
</dbReference>
<evidence type="ECO:0000256" key="6">
    <source>
        <dbReference type="ARBA" id="ARBA00022989"/>
    </source>
</evidence>
<keyword evidence="11" id="KW-1185">Reference proteome</keyword>
<keyword evidence="6 8" id="KW-1133">Transmembrane helix</keyword>
<evidence type="ECO:0000313" key="10">
    <source>
        <dbReference type="EMBL" id="MFD1515780.1"/>
    </source>
</evidence>
<feature type="transmembrane region" description="Helical" evidence="8">
    <location>
        <begin position="134"/>
        <end position="153"/>
    </location>
</feature>